<dbReference type="AlphaFoldDB" id="A0AAD7MHB2"/>
<comment type="caution">
    <text evidence="1">The sequence shown here is derived from an EMBL/GenBank/DDBJ whole genome shotgun (WGS) entry which is preliminary data.</text>
</comment>
<evidence type="ECO:0000313" key="2">
    <source>
        <dbReference type="Proteomes" id="UP001215280"/>
    </source>
</evidence>
<proteinExistence type="predicted"/>
<keyword evidence="2" id="KW-1185">Reference proteome</keyword>
<organism evidence="1 2">
    <name type="scientific">Mycena maculata</name>
    <dbReference type="NCBI Taxonomy" id="230809"/>
    <lineage>
        <taxon>Eukaryota</taxon>
        <taxon>Fungi</taxon>
        <taxon>Dikarya</taxon>
        <taxon>Basidiomycota</taxon>
        <taxon>Agaricomycotina</taxon>
        <taxon>Agaricomycetes</taxon>
        <taxon>Agaricomycetidae</taxon>
        <taxon>Agaricales</taxon>
        <taxon>Marasmiineae</taxon>
        <taxon>Mycenaceae</taxon>
        <taxon>Mycena</taxon>
    </lineage>
</organism>
<protein>
    <submittedName>
        <fullName evidence="1">Uncharacterized protein</fullName>
    </submittedName>
</protein>
<accession>A0AAD7MHB2</accession>
<name>A0AAD7MHB2_9AGAR</name>
<reference evidence="1" key="1">
    <citation type="submission" date="2023-03" db="EMBL/GenBank/DDBJ databases">
        <title>Massive genome expansion in bonnet fungi (Mycena s.s.) driven by repeated elements and novel gene families across ecological guilds.</title>
        <authorList>
            <consortium name="Lawrence Berkeley National Laboratory"/>
            <person name="Harder C.B."/>
            <person name="Miyauchi S."/>
            <person name="Viragh M."/>
            <person name="Kuo A."/>
            <person name="Thoen E."/>
            <person name="Andreopoulos B."/>
            <person name="Lu D."/>
            <person name="Skrede I."/>
            <person name="Drula E."/>
            <person name="Henrissat B."/>
            <person name="Morin E."/>
            <person name="Kohler A."/>
            <person name="Barry K."/>
            <person name="LaButti K."/>
            <person name="Morin E."/>
            <person name="Salamov A."/>
            <person name="Lipzen A."/>
            <person name="Mereny Z."/>
            <person name="Hegedus B."/>
            <person name="Baldrian P."/>
            <person name="Stursova M."/>
            <person name="Weitz H."/>
            <person name="Taylor A."/>
            <person name="Grigoriev I.V."/>
            <person name="Nagy L.G."/>
            <person name="Martin F."/>
            <person name="Kauserud H."/>
        </authorList>
    </citation>
    <scope>NUCLEOTIDE SEQUENCE</scope>
    <source>
        <strain evidence="1">CBHHK188m</strain>
    </source>
</reference>
<dbReference type="Proteomes" id="UP001215280">
    <property type="component" value="Unassembled WGS sequence"/>
</dbReference>
<gene>
    <name evidence="1" type="ORF">DFH07DRAFT_861229</name>
</gene>
<dbReference type="EMBL" id="JARJLG010000317">
    <property type="protein sequence ID" value="KAJ7717478.1"/>
    <property type="molecule type" value="Genomic_DNA"/>
</dbReference>
<sequence length="212" mass="23156">MPTHVSNTELTDAAMPSSPSSEFLTVELISKDIRPRALGITSHNARNLPNVKARSGAFFGTKNPRMKTLWFSVRGSPRSRDVRTVADPKSCHSYCGEREAPATPTTVNLRDALTPPDVVDAVAMPHDAALSHPVTTKRWSLGAKRSPASAYHSCACFATCFRNFSRGRRRSRVAPSGRTRIAHSFDCKLKVTVLPSVAGNVLGGLSKRRRCR</sequence>
<evidence type="ECO:0000313" key="1">
    <source>
        <dbReference type="EMBL" id="KAJ7717478.1"/>
    </source>
</evidence>